<evidence type="ECO:0000256" key="1">
    <source>
        <dbReference type="SAM" id="Phobius"/>
    </source>
</evidence>
<keyword evidence="1" id="KW-1133">Transmembrane helix</keyword>
<dbReference type="Proteomes" id="UP000324222">
    <property type="component" value="Unassembled WGS sequence"/>
</dbReference>
<dbReference type="AlphaFoldDB" id="A0A5B7IUH5"/>
<feature type="transmembrane region" description="Helical" evidence="1">
    <location>
        <begin position="117"/>
        <end position="138"/>
    </location>
</feature>
<keyword evidence="1" id="KW-0472">Membrane</keyword>
<evidence type="ECO:0000313" key="2">
    <source>
        <dbReference type="EMBL" id="MPC85117.1"/>
    </source>
</evidence>
<name>A0A5B7IUH5_PORTR</name>
<comment type="caution">
    <text evidence="2">The sequence shown here is derived from an EMBL/GenBank/DDBJ whole genome shotgun (WGS) entry which is preliminary data.</text>
</comment>
<organism evidence="2 3">
    <name type="scientific">Portunus trituberculatus</name>
    <name type="common">Swimming crab</name>
    <name type="synonym">Neptunus trituberculatus</name>
    <dbReference type="NCBI Taxonomy" id="210409"/>
    <lineage>
        <taxon>Eukaryota</taxon>
        <taxon>Metazoa</taxon>
        <taxon>Ecdysozoa</taxon>
        <taxon>Arthropoda</taxon>
        <taxon>Crustacea</taxon>
        <taxon>Multicrustacea</taxon>
        <taxon>Malacostraca</taxon>
        <taxon>Eumalacostraca</taxon>
        <taxon>Eucarida</taxon>
        <taxon>Decapoda</taxon>
        <taxon>Pleocyemata</taxon>
        <taxon>Brachyura</taxon>
        <taxon>Eubrachyura</taxon>
        <taxon>Portunoidea</taxon>
        <taxon>Portunidae</taxon>
        <taxon>Portuninae</taxon>
        <taxon>Portunus</taxon>
    </lineage>
</organism>
<protein>
    <submittedName>
        <fullName evidence="2">Uncharacterized protein</fullName>
    </submittedName>
</protein>
<dbReference type="EMBL" id="VSRR010067386">
    <property type="protein sequence ID" value="MPC85117.1"/>
    <property type="molecule type" value="Genomic_DNA"/>
</dbReference>
<gene>
    <name evidence="2" type="ORF">E2C01_079876</name>
</gene>
<accession>A0A5B7IUH5</accession>
<evidence type="ECO:0000313" key="3">
    <source>
        <dbReference type="Proteomes" id="UP000324222"/>
    </source>
</evidence>
<sequence length="148" mass="16289">MPWEAEVVRVAVSRPGYAHSLEKCFDKVDLKGEANLIEGILGDDCLDGALLLALWGEGRGRRSFIVTHIRITAKGVSSHDPPLRRLPRLLRVERLGAAVRLRAAGGRAAGRVWVCVWVVWVMVVVVQEVVVVVVEVVVSIRRGVHDSL</sequence>
<keyword evidence="3" id="KW-1185">Reference proteome</keyword>
<reference evidence="2 3" key="1">
    <citation type="submission" date="2019-05" db="EMBL/GenBank/DDBJ databases">
        <title>Another draft genome of Portunus trituberculatus and its Hox gene families provides insights of decapod evolution.</title>
        <authorList>
            <person name="Jeong J.-H."/>
            <person name="Song I."/>
            <person name="Kim S."/>
            <person name="Choi T."/>
            <person name="Kim D."/>
            <person name="Ryu S."/>
            <person name="Kim W."/>
        </authorList>
    </citation>
    <scope>NUCLEOTIDE SEQUENCE [LARGE SCALE GENOMIC DNA]</scope>
    <source>
        <tissue evidence="2">Muscle</tissue>
    </source>
</reference>
<proteinExistence type="predicted"/>
<keyword evidence="1" id="KW-0812">Transmembrane</keyword>